<dbReference type="PANTHER" id="PTHR32246">
    <property type="entry name" value="INGRESSION PROTEIN FIC1"/>
    <property type="match status" value="1"/>
</dbReference>
<feature type="domain" description="C2" evidence="1">
    <location>
        <begin position="1"/>
        <end position="116"/>
    </location>
</feature>
<protein>
    <recommendedName>
        <fullName evidence="1">C2 domain-containing protein</fullName>
    </recommendedName>
</protein>
<dbReference type="Gene3D" id="2.60.40.150">
    <property type="entry name" value="C2 domain"/>
    <property type="match status" value="1"/>
</dbReference>
<dbReference type="STRING" id="180498.A0A067K105"/>
<dbReference type="AlphaFoldDB" id="A0A067K105"/>
<evidence type="ECO:0000313" key="2">
    <source>
        <dbReference type="EMBL" id="KDP25484.1"/>
    </source>
</evidence>
<keyword evidence="3" id="KW-1185">Reference proteome</keyword>
<dbReference type="SMART" id="SM00239">
    <property type="entry name" value="C2"/>
    <property type="match status" value="1"/>
</dbReference>
<dbReference type="PANTHER" id="PTHR32246:SF66">
    <property type="entry name" value="C2 DOMAIN-CONTAINING PROTEIN"/>
    <property type="match status" value="1"/>
</dbReference>
<dbReference type="EMBL" id="KK914993">
    <property type="protein sequence ID" value="KDP25484.1"/>
    <property type="molecule type" value="Genomic_DNA"/>
</dbReference>
<reference evidence="2 3" key="1">
    <citation type="journal article" date="2014" name="PLoS ONE">
        <title>Global Analysis of Gene Expression Profiles in Physic Nut (Jatropha curcas L.) Seedlings Exposed to Salt Stress.</title>
        <authorList>
            <person name="Zhang L."/>
            <person name="Zhang C."/>
            <person name="Wu P."/>
            <person name="Chen Y."/>
            <person name="Li M."/>
            <person name="Jiang H."/>
            <person name="Wu G."/>
        </authorList>
    </citation>
    <scope>NUCLEOTIDE SEQUENCE [LARGE SCALE GENOMIC DNA]</scope>
    <source>
        <strain evidence="3">cv. GZQX0401</strain>
        <tissue evidence="2">Young leaves</tissue>
    </source>
</reference>
<dbReference type="PROSITE" id="PS50004">
    <property type="entry name" value="C2"/>
    <property type="match status" value="1"/>
</dbReference>
<dbReference type="Proteomes" id="UP000027138">
    <property type="component" value="Unassembled WGS sequence"/>
</dbReference>
<dbReference type="Pfam" id="PF00168">
    <property type="entry name" value="C2"/>
    <property type="match status" value="1"/>
</dbReference>
<dbReference type="SUPFAM" id="SSF49562">
    <property type="entry name" value="C2 domain (Calcium/lipid-binding domain, CaLB)"/>
    <property type="match status" value="1"/>
</dbReference>
<dbReference type="InterPro" id="IPR044750">
    <property type="entry name" value="C2_SRC2/BAP"/>
</dbReference>
<dbReference type="OrthoDB" id="786358at2759"/>
<organism evidence="2 3">
    <name type="scientific">Jatropha curcas</name>
    <name type="common">Barbados nut</name>
    <dbReference type="NCBI Taxonomy" id="180498"/>
    <lineage>
        <taxon>Eukaryota</taxon>
        <taxon>Viridiplantae</taxon>
        <taxon>Streptophyta</taxon>
        <taxon>Embryophyta</taxon>
        <taxon>Tracheophyta</taxon>
        <taxon>Spermatophyta</taxon>
        <taxon>Magnoliopsida</taxon>
        <taxon>eudicotyledons</taxon>
        <taxon>Gunneridae</taxon>
        <taxon>Pentapetalae</taxon>
        <taxon>rosids</taxon>
        <taxon>fabids</taxon>
        <taxon>Malpighiales</taxon>
        <taxon>Euphorbiaceae</taxon>
        <taxon>Crotonoideae</taxon>
        <taxon>Jatropheae</taxon>
        <taxon>Jatropha</taxon>
    </lineage>
</organism>
<dbReference type="InterPro" id="IPR000008">
    <property type="entry name" value="C2_dom"/>
</dbReference>
<evidence type="ECO:0000259" key="1">
    <source>
        <dbReference type="PROSITE" id="PS50004"/>
    </source>
</evidence>
<evidence type="ECO:0000313" key="3">
    <source>
        <dbReference type="Proteomes" id="UP000027138"/>
    </source>
</evidence>
<name>A0A067K105_JATCU</name>
<dbReference type="CDD" id="cd04051">
    <property type="entry name" value="C2_SRC2_like"/>
    <property type="match status" value="1"/>
</dbReference>
<dbReference type="InterPro" id="IPR035892">
    <property type="entry name" value="C2_domain_sf"/>
</dbReference>
<gene>
    <name evidence="2" type="ORF">JCGZ_20640</name>
</gene>
<dbReference type="GO" id="GO:0006952">
    <property type="term" value="P:defense response"/>
    <property type="evidence" value="ECO:0007669"/>
    <property type="project" value="InterPro"/>
</dbReference>
<proteinExistence type="predicted"/>
<sequence length="183" mass="20382">MEITVISAQGLKSKSSGPFSHRLRPFITITTYPSTPFNGNKKCHVYSTRIDDQGGVNPTWGDKFHMPIDTAFLANRYNCICLELYTKRLIMGKVLLGWCQIPVTDIGFPPVNSVKHLSYRIRARDGTRGHGTVNLAIKLTGCQPVVGQRLISDSDNHHQKDSDTCETVIGIPVTVFSHLNICR</sequence>
<accession>A0A067K105</accession>
<dbReference type="KEGG" id="jcu:105646059"/>